<dbReference type="SUPFAM" id="SSF46785">
    <property type="entry name" value="Winged helix' DNA-binding domain"/>
    <property type="match status" value="1"/>
</dbReference>
<dbReference type="InterPro" id="IPR000524">
    <property type="entry name" value="Tscrpt_reg_HTH_GntR"/>
</dbReference>
<organism evidence="5 6">
    <name type="scientific">Telmatospirillum siberiense</name>
    <dbReference type="NCBI Taxonomy" id="382514"/>
    <lineage>
        <taxon>Bacteria</taxon>
        <taxon>Pseudomonadati</taxon>
        <taxon>Pseudomonadota</taxon>
        <taxon>Alphaproteobacteria</taxon>
        <taxon>Rhodospirillales</taxon>
        <taxon>Rhodospirillaceae</taxon>
        <taxon>Telmatospirillum</taxon>
    </lineage>
</organism>
<evidence type="ECO:0000256" key="2">
    <source>
        <dbReference type="ARBA" id="ARBA00023125"/>
    </source>
</evidence>
<sequence length="276" mass="30327">MMPPIKNSGRRCGMPKMDPQIPSVDLGRRAADTLARDIIVGRFPPESILPKEMALVEHLGISRPTLRSGLQMLETVGMITRVSGHGTFVRPYADWSFLSPLLSRWVADYSPPRPPFLRDLFAFRLSIEPVIAMVAARNARGKDLQDMEEAFAGMTAHGLDPLDPDCVSSPFDDYDLAFHQAIYRATRNLIWTQMIPVIEPALRLVIHQSNADAGELKDSLGRHGALLTCIRRQDAAGAHAAGLSLLLRTASDLGISLEPIPTTQAYVLVNNGSDPR</sequence>
<protein>
    <submittedName>
        <fullName evidence="5">FadR family transcriptional regulator</fullName>
    </submittedName>
</protein>
<comment type="caution">
    <text evidence="5">The sequence shown here is derived from an EMBL/GenBank/DDBJ whole genome shotgun (WGS) entry which is preliminary data.</text>
</comment>
<dbReference type="Proteomes" id="UP000233293">
    <property type="component" value="Unassembled WGS sequence"/>
</dbReference>
<keyword evidence="1" id="KW-0805">Transcription regulation</keyword>
<dbReference type="PRINTS" id="PR00035">
    <property type="entry name" value="HTHGNTR"/>
</dbReference>
<keyword evidence="6" id="KW-1185">Reference proteome</keyword>
<dbReference type="PANTHER" id="PTHR43537:SF44">
    <property type="entry name" value="GNTR FAMILY REGULATORY PROTEIN"/>
    <property type="match status" value="1"/>
</dbReference>
<evidence type="ECO:0000313" key="6">
    <source>
        <dbReference type="Proteomes" id="UP000233293"/>
    </source>
</evidence>
<evidence type="ECO:0000256" key="1">
    <source>
        <dbReference type="ARBA" id="ARBA00023015"/>
    </source>
</evidence>
<proteinExistence type="predicted"/>
<dbReference type="GO" id="GO:0003700">
    <property type="term" value="F:DNA-binding transcription factor activity"/>
    <property type="evidence" value="ECO:0007669"/>
    <property type="project" value="InterPro"/>
</dbReference>
<dbReference type="Pfam" id="PF07729">
    <property type="entry name" value="FCD"/>
    <property type="match status" value="1"/>
</dbReference>
<reference evidence="6" key="1">
    <citation type="submission" date="2017-12" db="EMBL/GenBank/DDBJ databases">
        <title>Draft genome sequence of Telmatospirillum siberiense 26-4b1T, an acidotolerant peatland alphaproteobacterium potentially involved in sulfur cycling.</title>
        <authorList>
            <person name="Hausmann B."/>
            <person name="Pjevac P."/>
            <person name="Schreck K."/>
            <person name="Herbold C.W."/>
            <person name="Daims H."/>
            <person name="Wagner M."/>
            <person name="Pester M."/>
            <person name="Loy A."/>
        </authorList>
    </citation>
    <scope>NUCLEOTIDE SEQUENCE [LARGE SCALE GENOMIC DNA]</scope>
    <source>
        <strain evidence="6">26-4b1</strain>
    </source>
</reference>
<dbReference type="SMART" id="SM00345">
    <property type="entry name" value="HTH_GNTR"/>
    <property type="match status" value="1"/>
</dbReference>
<dbReference type="InterPro" id="IPR036390">
    <property type="entry name" value="WH_DNA-bd_sf"/>
</dbReference>
<dbReference type="PROSITE" id="PS50949">
    <property type="entry name" value="HTH_GNTR"/>
    <property type="match status" value="1"/>
</dbReference>
<dbReference type="CDD" id="cd07377">
    <property type="entry name" value="WHTH_GntR"/>
    <property type="match status" value="1"/>
</dbReference>
<dbReference type="InterPro" id="IPR036388">
    <property type="entry name" value="WH-like_DNA-bd_sf"/>
</dbReference>
<dbReference type="SMART" id="SM00895">
    <property type="entry name" value="FCD"/>
    <property type="match status" value="1"/>
</dbReference>
<dbReference type="InterPro" id="IPR008920">
    <property type="entry name" value="TF_FadR/GntR_C"/>
</dbReference>
<dbReference type="GO" id="GO:0003677">
    <property type="term" value="F:DNA binding"/>
    <property type="evidence" value="ECO:0007669"/>
    <property type="project" value="UniProtKB-KW"/>
</dbReference>
<evidence type="ECO:0000313" key="5">
    <source>
        <dbReference type="EMBL" id="PKU25242.1"/>
    </source>
</evidence>
<dbReference type="Gene3D" id="1.20.120.530">
    <property type="entry name" value="GntR ligand-binding domain-like"/>
    <property type="match status" value="1"/>
</dbReference>
<dbReference type="Gene3D" id="1.10.10.10">
    <property type="entry name" value="Winged helix-like DNA-binding domain superfamily/Winged helix DNA-binding domain"/>
    <property type="match status" value="1"/>
</dbReference>
<keyword evidence="2" id="KW-0238">DNA-binding</keyword>
<dbReference type="InterPro" id="IPR011711">
    <property type="entry name" value="GntR_C"/>
</dbReference>
<dbReference type="EMBL" id="PIUM01000005">
    <property type="protein sequence ID" value="PKU25242.1"/>
    <property type="molecule type" value="Genomic_DNA"/>
</dbReference>
<dbReference type="AlphaFoldDB" id="A0A2N3PXV6"/>
<feature type="domain" description="HTH gntR-type" evidence="4">
    <location>
        <begin position="24"/>
        <end position="92"/>
    </location>
</feature>
<accession>A0A2N3PXV6</accession>
<evidence type="ECO:0000259" key="4">
    <source>
        <dbReference type="PROSITE" id="PS50949"/>
    </source>
</evidence>
<evidence type="ECO:0000256" key="3">
    <source>
        <dbReference type="ARBA" id="ARBA00023163"/>
    </source>
</evidence>
<name>A0A2N3PXV6_9PROT</name>
<gene>
    <name evidence="5" type="ORF">CWS72_06450</name>
</gene>
<dbReference type="SUPFAM" id="SSF48008">
    <property type="entry name" value="GntR ligand-binding domain-like"/>
    <property type="match status" value="1"/>
</dbReference>
<dbReference type="PANTHER" id="PTHR43537">
    <property type="entry name" value="TRANSCRIPTIONAL REGULATOR, GNTR FAMILY"/>
    <property type="match status" value="1"/>
</dbReference>
<dbReference type="Pfam" id="PF00392">
    <property type="entry name" value="GntR"/>
    <property type="match status" value="1"/>
</dbReference>
<keyword evidence="3" id="KW-0804">Transcription</keyword>